<feature type="compositionally biased region" description="Polar residues" evidence="1">
    <location>
        <begin position="1"/>
        <end position="32"/>
    </location>
</feature>
<keyword evidence="3" id="KW-1185">Reference proteome</keyword>
<protein>
    <submittedName>
        <fullName evidence="2">Uncharacterized protein</fullName>
    </submittedName>
</protein>
<accession>A0A8S0ZFV6</accession>
<evidence type="ECO:0000256" key="1">
    <source>
        <dbReference type="SAM" id="MobiDB-lite"/>
    </source>
</evidence>
<feature type="region of interest" description="Disordered" evidence="1">
    <location>
        <begin position="1"/>
        <end position="58"/>
    </location>
</feature>
<organism evidence="2 3">
    <name type="scientific">Arctia plantaginis</name>
    <name type="common">Wood tiger moth</name>
    <name type="synonym">Phalaena plantaginis</name>
    <dbReference type="NCBI Taxonomy" id="874455"/>
    <lineage>
        <taxon>Eukaryota</taxon>
        <taxon>Metazoa</taxon>
        <taxon>Ecdysozoa</taxon>
        <taxon>Arthropoda</taxon>
        <taxon>Hexapoda</taxon>
        <taxon>Insecta</taxon>
        <taxon>Pterygota</taxon>
        <taxon>Neoptera</taxon>
        <taxon>Endopterygota</taxon>
        <taxon>Lepidoptera</taxon>
        <taxon>Glossata</taxon>
        <taxon>Ditrysia</taxon>
        <taxon>Noctuoidea</taxon>
        <taxon>Erebidae</taxon>
        <taxon>Arctiinae</taxon>
        <taxon>Arctia</taxon>
    </lineage>
</organism>
<dbReference type="AlphaFoldDB" id="A0A8S0ZFV6"/>
<reference evidence="2 3" key="1">
    <citation type="submission" date="2020-04" db="EMBL/GenBank/DDBJ databases">
        <authorList>
            <person name="Wallbank WR R."/>
            <person name="Pardo Diaz C."/>
            <person name="Kozak K."/>
            <person name="Martin S."/>
            <person name="Jiggins C."/>
            <person name="Moest M."/>
            <person name="Warren A I."/>
            <person name="Byers J.R.P. K."/>
            <person name="Montejo-Kovacevich G."/>
            <person name="Yen C E."/>
        </authorList>
    </citation>
    <scope>NUCLEOTIDE SEQUENCE [LARGE SCALE GENOMIC DNA]</scope>
</reference>
<comment type="caution">
    <text evidence="2">The sequence shown here is derived from an EMBL/GenBank/DDBJ whole genome shotgun (WGS) entry which is preliminary data.</text>
</comment>
<dbReference type="EMBL" id="CADEBC010000476">
    <property type="protein sequence ID" value="CAB3232100.1"/>
    <property type="molecule type" value="Genomic_DNA"/>
</dbReference>
<evidence type="ECO:0000313" key="3">
    <source>
        <dbReference type="Proteomes" id="UP000494106"/>
    </source>
</evidence>
<feature type="compositionally biased region" description="Basic and acidic residues" evidence="1">
    <location>
        <begin position="41"/>
        <end position="58"/>
    </location>
</feature>
<sequence>MDDANVTQNMAQKNSRANQESTGAHNAMSNNEYDVYNEVLPRNKDEEGRHKGKERNDLEVSGCVSVYARSKP</sequence>
<dbReference type="Proteomes" id="UP000494106">
    <property type="component" value="Unassembled WGS sequence"/>
</dbReference>
<name>A0A8S0ZFV6_ARCPL</name>
<gene>
    <name evidence="2" type="ORF">APLA_LOCUS4711</name>
</gene>
<evidence type="ECO:0000313" key="2">
    <source>
        <dbReference type="EMBL" id="CAB3232100.1"/>
    </source>
</evidence>
<proteinExistence type="predicted"/>